<keyword evidence="4" id="KW-1185">Reference proteome</keyword>
<evidence type="ECO:0000259" key="2">
    <source>
        <dbReference type="Pfam" id="PF00441"/>
    </source>
</evidence>
<evidence type="ECO:0000313" key="4">
    <source>
        <dbReference type="Proteomes" id="UP000187280"/>
    </source>
</evidence>
<gene>
    <name evidence="3" type="ORF">SAMN02982996_02622</name>
</gene>
<dbReference type="GO" id="GO:0016627">
    <property type="term" value="F:oxidoreductase activity, acting on the CH-CH group of donors"/>
    <property type="evidence" value="ECO:0007669"/>
    <property type="project" value="InterPro"/>
</dbReference>
<name>A0A1H4ED83_9GAMM</name>
<organism evidence="3 4">
    <name type="scientific">Lonsdalea quercina</name>
    <dbReference type="NCBI Taxonomy" id="71657"/>
    <lineage>
        <taxon>Bacteria</taxon>
        <taxon>Pseudomonadati</taxon>
        <taxon>Pseudomonadota</taxon>
        <taxon>Gammaproteobacteria</taxon>
        <taxon>Enterobacterales</taxon>
        <taxon>Pectobacteriaceae</taxon>
        <taxon>Lonsdalea</taxon>
    </lineage>
</organism>
<dbReference type="EMBL" id="FNQS01000009">
    <property type="protein sequence ID" value="SEA83011.1"/>
    <property type="molecule type" value="Genomic_DNA"/>
</dbReference>
<dbReference type="SUPFAM" id="SSF47203">
    <property type="entry name" value="Acyl-CoA dehydrogenase C-terminal domain-like"/>
    <property type="match status" value="1"/>
</dbReference>
<sequence>MMALSAEKLTQAASYGRRLDPVDALFHFTGLVTGTPGGLTCHGIGLLPGDASARLYDPDGADIPLNDCTELPADRVLSFMHLRKVAVTGSRPAPHWLSLMTAALRLGVVARMLDISYAHLNQRISFGQKTTRHPLIKASFASIYGEITQLQEQLNVRVEQADFEDLEQEHLAITQLGGQAEKLMGGHGYLLGNTHTLSHFSMMVYCVFGKTGSAHSTVNQVNEAWQSLG</sequence>
<proteinExistence type="predicted"/>
<accession>A0A1H4ED83</accession>
<reference evidence="3 4" key="1">
    <citation type="submission" date="2016-10" db="EMBL/GenBank/DDBJ databases">
        <authorList>
            <person name="de Groot N.N."/>
        </authorList>
    </citation>
    <scope>NUCLEOTIDE SEQUENCE [LARGE SCALE GENOMIC DNA]</scope>
    <source>
        <strain evidence="3 4">ATCC 29281</strain>
    </source>
</reference>
<evidence type="ECO:0000256" key="1">
    <source>
        <dbReference type="ARBA" id="ARBA00022630"/>
    </source>
</evidence>
<dbReference type="STRING" id="71657.SAMN02982996_02622"/>
<dbReference type="GeneID" id="97765474"/>
<dbReference type="Pfam" id="PF00441">
    <property type="entry name" value="Acyl-CoA_dh_1"/>
    <property type="match status" value="1"/>
</dbReference>
<evidence type="ECO:0000313" key="3">
    <source>
        <dbReference type="EMBL" id="SEA83011.1"/>
    </source>
</evidence>
<dbReference type="Proteomes" id="UP000187280">
    <property type="component" value="Unassembled WGS sequence"/>
</dbReference>
<feature type="domain" description="Acyl-CoA dehydrogenase/oxidase C-terminal" evidence="2">
    <location>
        <begin position="99"/>
        <end position="189"/>
    </location>
</feature>
<keyword evidence="1" id="KW-0285">Flavoprotein</keyword>
<dbReference type="InterPro" id="IPR009075">
    <property type="entry name" value="AcylCo_DH/oxidase_C"/>
</dbReference>
<protein>
    <submittedName>
        <fullName evidence="3">Acyl-CoA dehydrogenase, C-terminal domain</fullName>
    </submittedName>
</protein>
<dbReference type="AlphaFoldDB" id="A0A1H4ED83"/>
<dbReference type="InterPro" id="IPR036250">
    <property type="entry name" value="AcylCo_DH-like_C"/>
</dbReference>
<dbReference type="RefSeq" id="WP_051625447.1">
    <property type="nucleotide sequence ID" value="NZ_FNQS01000009.1"/>
</dbReference>